<evidence type="ECO:0000313" key="1">
    <source>
        <dbReference type="EMBL" id="EQD57313.1"/>
    </source>
</evidence>
<organism evidence="1">
    <name type="scientific">mine drainage metagenome</name>
    <dbReference type="NCBI Taxonomy" id="410659"/>
    <lineage>
        <taxon>unclassified sequences</taxon>
        <taxon>metagenomes</taxon>
        <taxon>ecological metagenomes</taxon>
    </lineage>
</organism>
<accession>T1ALE7</accession>
<name>T1ALE7_9ZZZZ</name>
<dbReference type="Pfam" id="PF08843">
    <property type="entry name" value="AbiEii"/>
    <property type="match status" value="1"/>
</dbReference>
<comment type="caution">
    <text evidence="1">The sequence shown here is derived from an EMBL/GenBank/DDBJ whole genome shotgun (WGS) entry which is preliminary data.</text>
</comment>
<reference evidence="1" key="1">
    <citation type="submission" date="2013-08" db="EMBL/GenBank/DDBJ databases">
        <authorList>
            <person name="Mendez C."/>
            <person name="Richter M."/>
            <person name="Ferrer M."/>
            <person name="Sanchez J."/>
        </authorList>
    </citation>
    <scope>NUCLEOTIDE SEQUENCE</scope>
</reference>
<dbReference type="AlphaFoldDB" id="T1ALE7"/>
<gene>
    <name evidence="1" type="ORF">B1B_08870</name>
</gene>
<sequence length="305" mass="33946">MPFSDQYRRQVALLVRILPFVAMEESFTLKGGTAINLFVRDMPRLSVDIDLTYLPVESRPDSLKAIDAALNRIAQSAASVSPAEDIVTGAPNAEGAVTKLFARGGGVQIKIEVTPVLRGSVFAPETRTVSPAVESAFGFAEMKLVSFPDLYGGKIVAVLDRQHPRDLFDMRDLLASEGIDDNLRRAFIVYLLSHDRPMHEVITARRKDITREYERGFAGMTENPVALDELLAVREATIEAIISDMPDAHRQFLVSFERGKPNWPLLGLERITELPAVRWRQQNLDKLDEKAHAALVDNLKRSLGV</sequence>
<reference evidence="1" key="2">
    <citation type="journal article" date="2014" name="ISME J.">
        <title>Microbial stratification in low pH oxic and suboxic macroscopic growths along an acid mine drainage.</title>
        <authorList>
            <person name="Mendez-Garcia C."/>
            <person name="Mesa V."/>
            <person name="Sprenger R.R."/>
            <person name="Richter M."/>
            <person name="Diez M.S."/>
            <person name="Solano J."/>
            <person name="Bargiela R."/>
            <person name="Golyshina O.V."/>
            <person name="Manteca A."/>
            <person name="Ramos J.L."/>
            <person name="Gallego J.R."/>
            <person name="Llorente I."/>
            <person name="Martins Dos Santos V.A."/>
            <person name="Jensen O.N."/>
            <person name="Pelaez A.I."/>
            <person name="Sanchez J."/>
            <person name="Ferrer M."/>
        </authorList>
    </citation>
    <scope>NUCLEOTIDE SEQUENCE</scope>
</reference>
<proteinExistence type="predicted"/>
<dbReference type="InterPro" id="IPR014942">
    <property type="entry name" value="AbiEii"/>
</dbReference>
<dbReference type="Gene3D" id="3.10.450.620">
    <property type="entry name" value="JHP933, nucleotidyltransferase-like core domain"/>
    <property type="match status" value="1"/>
</dbReference>
<dbReference type="EMBL" id="AUZY01005822">
    <property type="protein sequence ID" value="EQD57313.1"/>
    <property type="molecule type" value="Genomic_DNA"/>
</dbReference>
<protein>
    <submittedName>
        <fullName evidence="1">Protein containing DUF1814</fullName>
    </submittedName>
</protein>